<reference evidence="2 3" key="1">
    <citation type="submission" date="2022-12" db="EMBL/GenBank/DDBJ databases">
        <title>Polyphasic characterization of Geotalea uranireducens NIT-SL11 newly isolated from a complex of sewage sludge and microbially reduced graphene oxide.</title>
        <authorList>
            <person name="Xie L."/>
            <person name="Yoshida N."/>
            <person name="Meng L."/>
        </authorList>
    </citation>
    <scope>NUCLEOTIDE SEQUENCE [LARGE SCALE GENOMIC DNA]</scope>
    <source>
        <strain evidence="2 3">NIT-SL11</strain>
    </source>
</reference>
<evidence type="ECO:0000313" key="3">
    <source>
        <dbReference type="Proteomes" id="UP001317705"/>
    </source>
</evidence>
<gene>
    <name evidence="2" type="ORF">GURASL_28170</name>
</gene>
<dbReference type="Proteomes" id="UP001317705">
    <property type="component" value="Chromosome"/>
</dbReference>
<proteinExistence type="predicted"/>
<dbReference type="RefSeq" id="WP_282000015.1">
    <property type="nucleotide sequence ID" value="NZ_AP027151.1"/>
</dbReference>
<dbReference type="EMBL" id="AP027151">
    <property type="protein sequence ID" value="BDV43894.1"/>
    <property type="molecule type" value="Genomic_DNA"/>
</dbReference>
<evidence type="ECO:0008006" key="4">
    <source>
        <dbReference type="Google" id="ProtNLM"/>
    </source>
</evidence>
<dbReference type="Pfam" id="PF11146">
    <property type="entry name" value="DUF2905"/>
    <property type="match status" value="1"/>
</dbReference>
<keyword evidence="3" id="KW-1185">Reference proteome</keyword>
<protein>
    <recommendedName>
        <fullName evidence="4">DUF2905 domain-containing protein</fullName>
    </recommendedName>
</protein>
<organism evidence="2 3">
    <name type="scientific">Geotalea uraniireducens</name>
    <dbReference type="NCBI Taxonomy" id="351604"/>
    <lineage>
        <taxon>Bacteria</taxon>
        <taxon>Pseudomonadati</taxon>
        <taxon>Thermodesulfobacteriota</taxon>
        <taxon>Desulfuromonadia</taxon>
        <taxon>Geobacterales</taxon>
        <taxon>Geobacteraceae</taxon>
        <taxon>Geotalea</taxon>
    </lineage>
</organism>
<evidence type="ECO:0000256" key="1">
    <source>
        <dbReference type="SAM" id="Phobius"/>
    </source>
</evidence>
<keyword evidence="1" id="KW-1133">Transmembrane helix</keyword>
<dbReference type="PANTHER" id="PTHR36443:SF1">
    <property type="entry name" value="BSR5223 PROTEIN"/>
    <property type="match status" value="1"/>
</dbReference>
<evidence type="ECO:0000313" key="2">
    <source>
        <dbReference type="EMBL" id="BDV43894.1"/>
    </source>
</evidence>
<feature type="transmembrane region" description="Helical" evidence="1">
    <location>
        <begin position="7"/>
        <end position="25"/>
    </location>
</feature>
<feature type="transmembrane region" description="Helical" evidence="1">
    <location>
        <begin position="45"/>
        <end position="68"/>
    </location>
</feature>
<dbReference type="PANTHER" id="PTHR36443">
    <property type="entry name" value="BSR5223 PROTEIN"/>
    <property type="match status" value="1"/>
</dbReference>
<keyword evidence="1" id="KW-0472">Membrane</keyword>
<dbReference type="InterPro" id="IPR021320">
    <property type="entry name" value="DUF2905"/>
</dbReference>
<keyword evidence="1" id="KW-0812">Transmembrane</keyword>
<sequence length="70" mass="7778">MTGLGKALIVFGLLITAVGVLLTFAGRIPWLGRLPGDIYIKRDNFTFYFPLATSIILSVVISLILWLLRK</sequence>
<name>A0ABM8ENQ3_9BACT</name>
<accession>A0ABM8ENQ3</accession>